<evidence type="ECO:0000313" key="9">
    <source>
        <dbReference type="Proteomes" id="UP000426027"/>
    </source>
</evidence>
<dbReference type="GO" id="GO:0015562">
    <property type="term" value="F:efflux transmembrane transporter activity"/>
    <property type="evidence" value="ECO:0007669"/>
    <property type="project" value="InterPro"/>
</dbReference>
<keyword evidence="5" id="KW-0998">Cell outer membrane</keyword>
<dbReference type="GO" id="GO:0009279">
    <property type="term" value="C:cell outer membrane"/>
    <property type="evidence" value="ECO:0007669"/>
    <property type="project" value="UniProtKB-SubCell"/>
</dbReference>
<dbReference type="Gene3D" id="1.20.1600.10">
    <property type="entry name" value="Outer membrane efflux proteins (OEP)"/>
    <property type="match status" value="1"/>
</dbReference>
<reference evidence="8 9" key="1">
    <citation type="submission" date="2019-11" db="EMBL/GenBank/DDBJ databases">
        <authorList>
            <person name="Im W.T."/>
        </authorList>
    </citation>
    <scope>NUCLEOTIDE SEQUENCE [LARGE SCALE GENOMIC DNA]</scope>
    <source>
        <strain evidence="8 9">SB-02</strain>
    </source>
</reference>
<evidence type="ECO:0000256" key="3">
    <source>
        <dbReference type="ARBA" id="ARBA00022692"/>
    </source>
</evidence>
<dbReference type="PANTHER" id="PTHR30026">
    <property type="entry name" value="OUTER MEMBRANE PROTEIN TOLC"/>
    <property type="match status" value="1"/>
</dbReference>
<feature type="signal peptide" evidence="7">
    <location>
        <begin position="1"/>
        <end position="20"/>
    </location>
</feature>
<evidence type="ECO:0000256" key="7">
    <source>
        <dbReference type="SAM" id="SignalP"/>
    </source>
</evidence>
<dbReference type="EMBL" id="CP046566">
    <property type="protein sequence ID" value="QGW27741.1"/>
    <property type="molecule type" value="Genomic_DNA"/>
</dbReference>
<name>A0A6I6GYZ2_9BACT</name>
<gene>
    <name evidence="8" type="ORF">GLV81_06245</name>
</gene>
<dbReference type="AlphaFoldDB" id="A0A6I6GYZ2"/>
<feature type="coiled-coil region" evidence="6">
    <location>
        <begin position="114"/>
        <end position="157"/>
    </location>
</feature>
<accession>A0A6I6GYZ2</accession>
<evidence type="ECO:0000256" key="2">
    <source>
        <dbReference type="ARBA" id="ARBA00022452"/>
    </source>
</evidence>
<evidence type="ECO:0000313" key="8">
    <source>
        <dbReference type="EMBL" id="QGW27741.1"/>
    </source>
</evidence>
<evidence type="ECO:0000256" key="6">
    <source>
        <dbReference type="SAM" id="Coils"/>
    </source>
</evidence>
<evidence type="ECO:0000256" key="5">
    <source>
        <dbReference type="ARBA" id="ARBA00023237"/>
    </source>
</evidence>
<dbReference type="InterPro" id="IPR051906">
    <property type="entry name" value="TolC-like"/>
</dbReference>
<dbReference type="GO" id="GO:0015288">
    <property type="term" value="F:porin activity"/>
    <property type="evidence" value="ECO:0007669"/>
    <property type="project" value="TreeGrafter"/>
</dbReference>
<dbReference type="Proteomes" id="UP000426027">
    <property type="component" value="Chromosome"/>
</dbReference>
<dbReference type="RefSeq" id="WP_157477788.1">
    <property type="nucleotide sequence ID" value="NZ_CP046566.1"/>
</dbReference>
<protein>
    <submittedName>
        <fullName evidence="8">Transporter</fullName>
    </submittedName>
</protein>
<evidence type="ECO:0000256" key="4">
    <source>
        <dbReference type="ARBA" id="ARBA00023136"/>
    </source>
</evidence>
<keyword evidence="6" id="KW-0175">Coiled coil</keyword>
<proteinExistence type="predicted"/>
<keyword evidence="2" id="KW-1134">Transmembrane beta strand</keyword>
<feature type="chain" id="PRO_5026261017" evidence="7">
    <location>
        <begin position="21"/>
        <end position="423"/>
    </location>
</feature>
<organism evidence="8 9">
    <name type="scientific">Phnomibacter ginsenosidimutans</name>
    <dbReference type="NCBI Taxonomy" id="2676868"/>
    <lineage>
        <taxon>Bacteria</taxon>
        <taxon>Pseudomonadati</taxon>
        <taxon>Bacteroidota</taxon>
        <taxon>Chitinophagia</taxon>
        <taxon>Chitinophagales</taxon>
        <taxon>Chitinophagaceae</taxon>
        <taxon>Phnomibacter</taxon>
    </lineage>
</organism>
<sequence length="423" mass="47448">MKTLLPYLVILCCWPWWSHAQHRLTLPQVQQQAAAQLPLLKRKALAAETAKTQTANLNNNFLPQLSVNAQASWQSDVTALQVGNIPGFPKIDPLSKDQYRATLDVNQLIYDGGINRRQKEMTHLQQLLREEEVNVALQQLKERINNLYLNVLLIDEQQQQLNILFKDIAAGIAKVKAQVEYGTAFRSNLALMEAEQLKAQQRRIELQNDREGLLSVLALYTGQTIAADAVLEAPEVPAMVSANDISRPELQLYQLQDSLYQLQATTVTNKLQPRISAFANAGYGRPGLNMLKNEFAPFATTGIRLSWNLSNFYNKNNDKIQAAINRKDIQAQQENFMQQTTAQLRQQQSAISKLQALIGTDNQIIALKKQVKEAAKAQLENGVITASDYLREVNAEDQARQALALHQLQLVQALLNYSTTAGK</sequence>
<dbReference type="SUPFAM" id="SSF56954">
    <property type="entry name" value="Outer membrane efflux proteins (OEP)"/>
    <property type="match status" value="1"/>
</dbReference>
<keyword evidence="9" id="KW-1185">Reference proteome</keyword>
<comment type="subcellular location">
    <subcellularLocation>
        <location evidence="1">Cell outer membrane</location>
    </subcellularLocation>
</comment>
<dbReference type="KEGG" id="fls:GLV81_06245"/>
<dbReference type="PANTHER" id="PTHR30026:SF20">
    <property type="entry name" value="OUTER MEMBRANE PROTEIN TOLC"/>
    <property type="match status" value="1"/>
</dbReference>
<dbReference type="GO" id="GO:1990281">
    <property type="term" value="C:efflux pump complex"/>
    <property type="evidence" value="ECO:0007669"/>
    <property type="project" value="TreeGrafter"/>
</dbReference>
<keyword evidence="3" id="KW-0812">Transmembrane</keyword>
<evidence type="ECO:0000256" key="1">
    <source>
        <dbReference type="ARBA" id="ARBA00004442"/>
    </source>
</evidence>
<keyword evidence="7" id="KW-0732">Signal</keyword>
<keyword evidence="4" id="KW-0472">Membrane</keyword>